<feature type="domain" description="PPIase cyclophilin-type" evidence="5">
    <location>
        <begin position="28"/>
        <end position="206"/>
    </location>
</feature>
<evidence type="ECO:0000256" key="4">
    <source>
        <dbReference type="SAM" id="SignalP"/>
    </source>
</evidence>
<dbReference type="PANTHER" id="PTHR45625">
    <property type="entry name" value="PEPTIDYL-PROLYL CIS-TRANS ISOMERASE-RELATED"/>
    <property type="match status" value="1"/>
</dbReference>
<organism evidence="6 7">
    <name type="scientific">Sphingobacterium populi</name>
    <dbReference type="NCBI Taxonomy" id="1812824"/>
    <lineage>
        <taxon>Bacteria</taxon>
        <taxon>Pseudomonadati</taxon>
        <taxon>Bacteroidota</taxon>
        <taxon>Sphingobacteriia</taxon>
        <taxon>Sphingobacteriales</taxon>
        <taxon>Sphingobacteriaceae</taxon>
        <taxon>Sphingobacterium</taxon>
    </lineage>
</organism>
<keyword evidence="4" id="KW-0732">Signal</keyword>
<dbReference type="RefSeq" id="WP_066755103.1">
    <property type="nucleotide sequence ID" value="NZ_JBHUMB010000006.1"/>
</dbReference>
<keyword evidence="3 6" id="KW-0413">Isomerase</keyword>
<dbReference type="InterPro" id="IPR044666">
    <property type="entry name" value="Cyclophilin_A-like"/>
</dbReference>
<gene>
    <name evidence="6" type="ORF">ACFSQ6_04525</name>
</gene>
<feature type="chain" id="PRO_5046323181" description="peptidylprolyl isomerase" evidence="4">
    <location>
        <begin position="21"/>
        <end position="215"/>
    </location>
</feature>
<evidence type="ECO:0000256" key="3">
    <source>
        <dbReference type="ARBA" id="ARBA00023235"/>
    </source>
</evidence>
<dbReference type="EMBL" id="JBHUMB010000006">
    <property type="protein sequence ID" value="MFD2742651.1"/>
    <property type="molecule type" value="Genomic_DNA"/>
</dbReference>
<dbReference type="EC" id="5.2.1.8" evidence="1"/>
<keyword evidence="2" id="KW-0697">Rotamase</keyword>
<dbReference type="SUPFAM" id="SSF50891">
    <property type="entry name" value="Cyclophilin-like"/>
    <property type="match status" value="1"/>
</dbReference>
<evidence type="ECO:0000256" key="2">
    <source>
        <dbReference type="ARBA" id="ARBA00023110"/>
    </source>
</evidence>
<dbReference type="PROSITE" id="PS50072">
    <property type="entry name" value="CSA_PPIASE_2"/>
    <property type="match status" value="1"/>
</dbReference>
<dbReference type="GO" id="GO:0003755">
    <property type="term" value="F:peptidyl-prolyl cis-trans isomerase activity"/>
    <property type="evidence" value="ECO:0007669"/>
    <property type="project" value="UniProtKB-EC"/>
</dbReference>
<sequence length="215" mass="23723">MQKIISTFIISCCMALGTSAQTTHVLFETSFGEVEVELFDDTPQHRDMFLQAVKDSVYHRALFNRVITGFVNQGGELDEPILEEEAAGVRKRQRLTAEILPQHFHHKGALGAGRDDNAEKASYLTQIYFVIGKVITSVELAALEKSKGVKIPAKQREIYSSIGGIPRLDGDYTIFGSVVRGMEIVEQINHVETDSSDVPLAPVVFSVRVLEGSSL</sequence>
<name>A0ABW5U9R8_9SPHI</name>
<evidence type="ECO:0000259" key="5">
    <source>
        <dbReference type="PROSITE" id="PS50072"/>
    </source>
</evidence>
<dbReference type="InterPro" id="IPR029000">
    <property type="entry name" value="Cyclophilin-like_dom_sf"/>
</dbReference>
<protein>
    <recommendedName>
        <fullName evidence="1">peptidylprolyl isomerase</fullName>
        <ecNumber evidence="1">5.2.1.8</ecNumber>
    </recommendedName>
</protein>
<evidence type="ECO:0000313" key="6">
    <source>
        <dbReference type="EMBL" id="MFD2742651.1"/>
    </source>
</evidence>
<evidence type="ECO:0000256" key="1">
    <source>
        <dbReference type="ARBA" id="ARBA00013194"/>
    </source>
</evidence>
<dbReference type="Pfam" id="PF00160">
    <property type="entry name" value="Pro_isomerase"/>
    <property type="match status" value="1"/>
</dbReference>
<dbReference type="PANTHER" id="PTHR45625:SF4">
    <property type="entry name" value="PEPTIDYLPROLYL ISOMERASE DOMAIN AND WD REPEAT-CONTAINING PROTEIN 1"/>
    <property type="match status" value="1"/>
</dbReference>
<dbReference type="Gene3D" id="2.40.100.10">
    <property type="entry name" value="Cyclophilin-like"/>
    <property type="match status" value="1"/>
</dbReference>
<comment type="caution">
    <text evidence="6">The sequence shown here is derived from an EMBL/GenBank/DDBJ whole genome shotgun (WGS) entry which is preliminary data.</text>
</comment>
<keyword evidence="7" id="KW-1185">Reference proteome</keyword>
<evidence type="ECO:0000313" key="7">
    <source>
        <dbReference type="Proteomes" id="UP001597418"/>
    </source>
</evidence>
<dbReference type="Proteomes" id="UP001597418">
    <property type="component" value="Unassembled WGS sequence"/>
</dbReference>
<dbReference type="InterPro" id="IPR002130">
    <property type="entry name" value="Cyclophilin-type_PPIase_dom"/>
</dbReference>
<accession>A0ABW5U9R8</accession>
<proteinExistence type="predicted"/>
<reference evidence="7" key="1">
    <citation type="journal article" date="2019" name="Int. J. Syst. Evol. Microbiol.">
        <title>The Global Catalogue of Microorganisms (GCM) 10K type strain sequencing project: providing services to taxonomists for standard genome sequencing and annotation.</title>
        <authorList>
            <consortium name="The Broad Institute Genomics Platform"/>
            <consortium name="The Broad Institute Genome Sequencing Center for Infectious Disease"/>
            <person name="Wu L."/>
            <person name="Ma J."/>
        </authorList>
    </citation>
    <scope>NUCLEOTIDE SEQUENCE [LARGE SCALE GENOMIC DNA]</scope>
    <source>
        <strain evidence="7">KCTC 42247</strain>
    </source>
</reference>
<feature type="signal peptide" evidence="4">
    <location>
        <begin position="1"/>
        <end position="20"/>
    </location>
</feature>